<dbReference type="AlphaFoldDB" id="Q24NC2"/>
<organism evidence="2 3">
    <name type="scientific">Desulfitobacterium hafniense (strain Y51)</name>
    <dbReference type="NCBI Taxonomy" id="138119"/>
    <lineage>
        <taxon>Bacteria</taxon>
        <taxon>Bacillati</taxon>
        <taxon>Bacillota</taxon>
        <taxon>Clostridia</taxon>
        <taxon>Eubacteriales</taxon>
        <taxon>Desulfitobacteriaceae</taxon>
        <taxon>Desulfitobacterium</taxon>
    </lineage>
</organism>
<dbReference type="KEGG" id="dsy:DSY4681"/>
<feature type="region of interest" description="Disordered" evidence="1">
    <location>
        <begin position="1"/>
        <end position="32"/>
    </location>
</feature>
<evidence type="ECO:0000313" key="2">
    <source>
        <dbReference type="EMBL" id="BAE86470.1"/>
    </source>
</evidence>
<proteinExistence type="predicted"/>
<sequence length="81" mass="9091">MLRYLLNPKYPTPLNRKQSGCEQKSGPHNRVREQSLSAAWVRNRLNLLLREAAQSAPSDASLHPLHPRHRPLACAETGSVV</sequence>
<name>Q24NC2_DESHY</name>
<accession>Q24NC2</accession>
<evidence type="ECO:0000313" key="3">
    <source>
        <dbReference type="Proteomes" id="UP000001946"/>
    </source>
</evidence>
<keyword evidence="3" id="KW-1185">Reference proteome</keyword>
<reference evidence="2 3" key="1">
    <citation type="journal article" date="2006" name="J. Bacteriol.">
        <title>Complete genome sequence of the dehalorespiring bacterium Desulfitobacterium hafniense Y51 and comparison with Dehalococcoides ethenogenes 195.</title>
        <authorList>
            <person name="Nonaka H."/>
            <person name="Keresztes G."/>
            <person name="Shinoda Y."/>
            <person name="Ikenaga Y."/>
            <person name="Abe M."/>
            <person name="Naito K."/>
            <person name="Inatomi K."/>
            <person name="Furukawa K."/>
            <person name="Inui M."/>
            <person name="Yukawa H."/>
        </authorList>
    </citation>
    <scope>NUCLEOTIDE SEQUENCE [LARGE SCALE GENOMIC DNA]</scope>
    <source>
        <strain evidence="2 3">Y51</strain>
    </source>
</reference>
<protein>
    <submittedName>
        <fullName evidence="2">Uncharacterized protein</fullName>
    </submittedName>
</protein>
<dbReference type="HOGENOM" id="CLU_2568263_0_0_9"/>
<evidence type="ECO:0000256" key="1">
    <source>
        <dbReference type="SAM" id="MobiDB-lite"/>
    </source>
</evidence>
<dbReference type="STRING" id="138119.DSY4681"/>
<dbReference type="EMBL" id="AP008230">
    <property type="protein sequence ID" value="BAE86470.1"/>
    <property type="molecule type" value="Genomic_DNA"/>
</dbReference>
<dbReference type="Proteomes" id="UP000001946">
    <property type="component" value="Chromosome"/>
</dbReference>
<gene>
    <name evidence="2" type="ordered locus">DSY4681</name>
</gene>
<feature type="region of interest" description="Disordered" evidence="1">
    <location>
        <begin position="56"/>
        <end position="81"/>
    </location>
</feature>